<protein>
    <submittedName>
        <fullName evidence="2">Uncharacterized protein</fullName>
    </submittedName>
</protein>
<dbReference type="AlphaFoldDB" id="A0A699RPX0"/>
<sequence>MPPKPDLVFNTAPTIASDSEDESETKAPQIVPSFVHSTEQVKSPRHSVQHVETSILAATPKPASSGKRRNRKACFMCKSLDHLIKDCDYHEKQMVQPTARNHAHRGNQKHYAQMTHHNPQKHMVPAAVLTQSKPVSITAVRPISTVVPKKSVTRPNQVQLITTKP</sequence>
<feature type="non-terminal residue" evidence="2">
    <location>
        <position position="165"/>
    </location>
</feature>
<accession>A0A699RPX0</accession>
<organism evidence="2">
    <name type="scientific">Tanacetum cinerariifolium</name>
    <name type="common">Dalmatian daisy</name>
    <name type="synonym">Chrysanthemum cinerariifolium</name>
    <dbReference type="NCBI Taxonomy" id="118510"/>
    <lineage>
        <taxon>Eukaryota</taxon>
        <taxon>Viridiplantae</taxon>
        <taxon>Streptophyta</taxon>
        <taxon>Embryophyta</taxon>
        <taxon>Tracheophyta</taxon>
        <taxon>Spermatophyta</taxon>
        <taxon>Magnoliopsida</taxon>
        <taxon>eudicotyledons</taxon>
        <taxon>Gunneridae</taxon>
        <taxon>Pentapetalae</taxon>
        <taxon>asterids</taxon>
        <taxon>campanulids</taxon>
        <taxon>Asterales</taxon>
        <taxon>Asteraceae</taxon>
        <taxon>Asteroideae</taxon>
        <taxon>Anthemideae</taxon>
        <taxon>Anthemidinae</taxon>
        <taxon>Tanacetum</taxon>
    </lineage>
</organism>
<gene>
    <name evidence="2" type="ORF">Tci_856711</name>
</gene>
<dbReference type="EMBL" id="BKCJ011096231">
    <property type="protein sequence ID" value="GFC84741.1"/>
    <property type="molecule type" value="Genomic_DNA"/>
</dbReference>
<evidence type="ECO:0000313" key="2">
    <source>
        <dbReference type="EMBL" id="GFC84741.1"/>
    </source>
</evidence>
<reference evidence="2" key="1">
    <citation type="journal article" date="2019" name="Sci. Rep.">
        <title>Draft genome of Tanacetum cinerariifolium, the natural source of mosquito coil.</title>
        <authorList>
            <person name="Yamashiro T."/>
            <person name="Shiraishi A."/>
            <person name="Satake H."/>
            <person name="Nakayama K."/>
        </authorList>
    </citation>
    <scope>NUCLEOTIDE SEQUENCE</scope>
</reference>
<evidence type="ECO:0000256" key="1">
    <source>
        <dbReference type="SAM" id="MobiDB-lite"/>
    </source>
</evidence>
<name>A0A699RPX0_TANCI</name>
<comment type="caution">
    <text evidence="2">The sequence shown here is derived from an EMBL/GenBank/DDBJ whole genome shotgun (WGS) entry which is preliminary data.</text>
</comment>
<proteinExistence type="predicted"/>
<feature type="region of interest" description="Disordered" evidence="1">
    <location>
        <begin position="1"/>
        <end position="27"/>
    </location>
</feature>